<dbReference type="InterPro" id="IPR051800">
    <property type="entry name" value="PqiA-PqiB_transport"/>
</dbReference>
<feature type="domain" description="Mce/MlaD" evidence="9">
    <location>
        <begin position="280"/>
        <end position="370"/>
    </location>
</feature>
<keyword evidence="4 8" id="KW-0812">Transmembrane</keyword>
<keyword evidence="6 8" id="KW-0472">Membrane</keyword>
<protein>
    <submittedName>
        <fullName evidence="10">MCE family protein</fullName>
    </submittedName>
</protein>
<keyword evidence="5 8" id="KW-1133">Transmembrane helix</keyword>
<feature type="compositionally biased region" description="Basic and acidic residues" evidence="7">
    <location>
        <begin position="512"/>
        <end position="526"/>
    </location>
</feature>
<dbReference type="Proteomes" id="UP000650524">
    <property type="component" value="Unassembled WGS sequence"/>
</dbReference>
<dbReference type="PANTHER" id="PTHR30462">
    <property type="entry name" value="INTERMEMBRANE TRANSPORT PROTEIN PQIB-RELATED"/>
    <property type="match status" value="1"/>
</dbReference>
<name>A0A8J6MZX8_9DELT</name>
<feature type="region of interest" description="Disordered" evidence="7">
    <location>
        <begin position="512"/>
        <end position="537"/>
    </location>
</feature>
<comment type="caution">
    <text evidence="10">The sequence shown here is derived from an EMBL/GenBank/DDBJ whole genome shotgun (WGS) entry which is preliminary data.</text>
</comment>
<evidence type="ECO:0000256" key="2">
    <source>
        <dbReference type="ARBA" id="ARBA00022475"/>
    </source>
</evidence>
<accession>A0A8J6MZX8</accession>
<dbReference type="InterPro" id="IPR003399">
    <property type="entry name" value="Mce/MlaD"/>
</dbReference>
<keyword evidence="3" id="KW-0997">Cell inner membrane</keyword>
<evidence type="ECO:0000259" key="9">
    <source>
        <dbReference type="Pfam" id="PF02470"/>
    </source>
</evidence>
<feature type="domain" description="Mce/MlaD" evidence="9">
    <location>
        <begin position="42"/>
        <end position="133"/>
    </location>
</feature>
<evidence type="ECO:0000313" key="11">
    <source>
        <dbReference type="Proteomes" id="UP000650524"/>
    </source>
</evidence>
<feature type="domain" description="Mce/MlaD" evidence="9">
    <location>
        <begin position="158"/>
        <end position="216"/>
    </location>
</feature>
<reference evidence="10 11" key="1">
    <citation type="submission" date="2020-08" db="EMBL/GenBank/DDBJ databases">
        <title>Bridging the membrane lipid divide: bacteria of the FCB group superphylum have the potential to synthesize archaeal ether lipids.</title>
        <authorList>
            <person name="Villanueva L."/>
            <person name="Von Meijenfeldt F.A.B."/>
            <person name="Westbye A.B."/>
            <person name="Yadav S."/>
            <person name="Hopmans E.C."/>
            <person name="Dutilh B.E."/>
            <person name="Sinninghe Damste J.S."/>
        </authorList>
    </citation>
    <scope>NUCLEOTIDE SEQUENCE [LARGE SCALE GENOMIC DNA]</scope>
    <source>
        <strain evidence="10">NIOZ-UU27</strain>
    </source>
</reference>
<organism evidence="10 11">
    <name type="scientific">Candidatus Desulfacyla euxinica</name>
    <dbReference type="NCBI Taxonomy" id="2841693"/>
    <lineage>
        <taxon>Bacteria</taxon>
        <taxon>Deltaproteobacteria</taxon>
        <taxon>Candidatus Desulfacyla</taxon>
    </lineage>
</organism>
<evidence type="ECO:0000256" key="4">
    <source>
        <dbReference type="ARBA" id="ARBA00022692"/>
    </source>
</evidence>
<gene>
    <name evidence="10" type="ORF">H8E19_08725</name>
</gene>
<dbReference type="AlphaFoldDB" id="A0A8J6MZX8"/>
<dbReference type="GO" id="GO:0005886">
    <property type="term" value="C:plasma membrane"/>
    <property type="evidence" value="ECO:0007669"/>
    <property type="project" value="UniProtKB-SubCell"/>
</dbReference>
<comment type="subcellular location">
    <subcellularLocation>
        <location evidence="1">Cell inner membrane</location>
    </subcellularLocation>
</comment>
<evidence type="ECO:0000256" key="1">
    <source>
        <dbReference type="ARBA" id="ARBA00004533"/>
    </source>
</evidence>
<feature type="transmembrane region" description="Helical" evidence="8">
    <location>
        <begin position="20"/>
        <end position="39"/>
    </location>
</feature>
<evidence type="ECO:0000256" key="3">
    <source>
        <dbReference type="ARBA" id="ARBA00022519"/>
    </source>
</evidence>
<proteinExistence type="predicted"/>
<sequence>MESNIPEPEMKSRSGISPIWILPIVALLVAGWIAYKAIIDSGIEATIRFENAQGIEKGKTRVIYRGMPIGLVKDLSINKDFKSTEVSVEFVKQAREQLRKNTRFWMVEPKISLKGITGLETILRGNYITMIPGDGAIERHFVALSKPPAILSAEPGGLNIRLIADELGSLSQGSEVYYKGIKAGEILDFSLNEKGKVIIEVHIDAKFAKRVKKSTRFYNVSGITFEAGLSGFKVSAEALSTLLMGGIAFFKPEEDGKSIQAIDSDSFRLFKNIDLAEQEGKRITLLFDEAKGIYGKTQIRYKGVEIGGVFSVKLNKKMTGIQVTASVQKQYRSLLREGTQFWLVEPSLGLAGAKNLETIVTGTYITLRPGKGKPKRTFIALGAPPTYQEPRKGLKIILIAERLGSLKANDPVYFRQIKVGEVTGYRLSKDATSAIINVDIEKPYAPLVRTTSKFWNASGINIDFSLFKGAKVRTESMQSILEGGIAFATPGKKSAATEETKFDNAKGVVLEETKSKNTETEGKSSIEKQPSGKPVKNGAKFVLHTEVKDEWLKWRPSIVLGK</sequence>
<feature type="domain" description="Mce/MlaD" evidence="9">
    <location>
        <begin position="395"/>
        <end position="453"/>
    </location>
</feature>
<keyword evidence="2" id="KW-1003">Cell membrane</keyword>
<dbReference type="EMBL" id="JACNJD010000211">
    <property type="protein sequence ID" value="MBC8177475.1"/>
    <property type="molecule type" value="Genomic_DNA"/>
</dbReference>
<evidence type="ECO:0000256" key="7">
    <source>
        <dbReference type="SAM" id="MobiDB-lite"/>
    </source>
</evidence>
<evidence type="ECO:0000256" key="6">
    <source>
        <dbReference type="ARBA" id="ARBA00023136"/>
    </source>
</evidence>
<evidence type="ECO:0000313" key="10">
    <source>
        <dbReference type="EMBL" id="MBC8177475.1"/>
    </source>
</evidence>
<dbReference type="Pfam" id="PF02470">
    <property type="entry name" value="MlaD"/>
    <property type="match status" value="4"/>
</dbReference>
<evidence type="ECO:0000256" key="5">
    <source>
        <dbReference type="ARBA" id="ARBA00022989"/>
    </source>
</evidence>
<dbReference type="PANTHER" id="PTHR30462:SF0">
    <property type="entry name" value="INTERMEMBRANE TRANSPORT PROTEIN YEBT"/>
    <property type="match status" value="1"/>
</dbReference>
<evidence type="ECO:0000256" key="8">
    <source>
        <dbReference type="SAM" id="Phobius"/>
    </source>
</evidence>